<evidence type="ECO:0000256" key="4">
    <source>
        <dbReference type="SAM" id="Phobius"/>
    </source>
</evidence>
<dbReference type="PANTHER" id="PTHR31778">
    <property type="entry name" value="BUD SITE SELECTION PROTEIN RAX2"/>
    <property type="match status" value="1"/>
</dbReference>
<dbReference type="Pfam" id="PF12768">
    <property type="entry name" value="Rax2"/>
    <property type="match status" value="1"/>
</dbReference>
<feature type="transmembrane region" description="Helical" evidence="4">
    <location>
        <begin position="1231"/>
        <end position="1262"/>
    </location>
</feature>
<evidence type="ECO:0000256" key="3">
    <source>
        <dbReference type="SAM" id="MobiDB-lite"/>
    </source>
</evidence>
<feature type="region of interest" description="Disordered" evidence="3">
    <location>
        <begin position="822"/>
        <end position="842"/>
    </location>
</feature>
<evidence type="ECO:0000313" key="7">
    <source>
        <dbReference type="EMBL" id="KAK7448842.1"/>
    </source>
</evidence>
<dbReference type="Proteomes" id="UP001498398">
    <property type="component" value="Unassembled WGS sequence"/>
</dbReference>
<accession>A0ABR1J2S3</accession>
<keyword evidence="1 2" id="KW-0728">SH3 domain</keyword>
<name>A0ABR1J2S3_9AGAR</name>
<feature type="chain" id="PRO_5045323778" description="SH3 domain-containing protein" evidence="5">
    <location>
        <begin position="19"/>
        <end position="1425"/>
    </location>
</feature>
<evidence type="ECO:0000256" key="2">
    <source>
        <dbReference type="PROSITE-ProRule" id="PRU00192"/>
    </source>
</evidence>
<evidence type="ECO:0000259" key="6">
    <source>
        <dbReference type="PROSITE" id="PS50002"/>
    </source>
</evidence>
<dbReference type="InterPro" id="IPR024982">
    <property type="entry name" value="Rax2-like_C"/>
</dbReference>
<keyword evidence="4" id="KW-0812">Transmembrane</keyword>
<feature type="signal peptide" evidence="5">
    <location>
        <begin position="1"/>
        <end position="18"/>
    </location>
</feature>
<dbReference type="InterPro" id="IPR036028">
    <property type="entry name" value="SH3-like_dom_sf"/>
</dbReference>
<dbReference type="InterPro" id="IPR011043">
    <property type="entry name" value="Gal_Oxase/kelch_b-propeller"/>
</dbReference>
<feature type="domain" description="SH3" evidence="6">
    <location>
        <begin position="1368"/>
        <end position="1425"/>
    </location>
</feature>
<dbReference type="PANTHER" id="PTHR31778:SF2">
    <property type="entry name" value="BUD SITE SELECTION PROTEIN RAX2"/>
    <property type="match status" value="1"/>
</dbReference>
<dbReference type="SUPFAM" id="SSF50044">
    <property type="entry name" value="SH3-domain"/>
    <property type="match status" value="1"/>
</dbReference>
<dbReference type="Pfam" id="PF00018">
    <property type="entry name" value="SH3_1"/>
    <property type="match status" value="1"/>
</dbReference>
<dbReference type="InterPro" id="IPR015915">
    <property type="entry name" value="Kelch-typ_b-propeller"/>
</dbReference>
<dbReference type="PROSITE" id="PS50002">
    <property type="entry name" value="SH3"/>
    <property type="match status" value="1"/>
</dbReference>
<dbReference type="SMART" id="SM00326">
    <property type="entry name" value="SH3"/>
    <property type="match status" value="1"/>
</dbReference>
<keyword evidence="8" id="KW-1185">Reference proteome</keyword>
<keyword evidence="4" id="KW-0472">Membrane</keyword>
<keyword evidence="5" id="KW-0732">Signal</keyword>
<gene>
    <name evidence="7" type="ORF">VKT23_013571</name>
</gene>
<dbReference type="Gene3D" id="2.30.30.40">
    <property type="entry name" value="SH3 Domains"/>
    <property type="match status" value="1"/>
</dbReference>
<dbReference type="InterPro" id="IPR048265">
    <property type="entry name" value="Rax2-like_third"/>
</dbReference>
<evidence type="ECO:0000256" key="1">
    <source>
        <dbReference type="ARBA" id="ARBA00022443"/>
    </source>
</evidence>
<proteinExistence type="predicted"/>
<protein>
    <recommendedName>
        <fullName evidence="6">SH3 domain-containing protein</fullName>
    </recommendedName>
</protein>
<comment type="caution">
    <text evidence="7">The sequence shown here is derived from an EMBL/GenBank/DDBJ whole genome shotgun (WGS) entry which is preliminary data.</text>
</comment>
<dbReference type="InterPro" id="IPR001452">
    <property type="entry name" value="SH3_domain"/>
</dbReference>
<evidence type="ECO:0000313" key="8">
    <source>
        <dbReference type="Proteomes" id="UP001498398"/>
    </source>
</evidence>
<evidence type="ECO:0000256" key="5">
    <source>
        <dbReference type="SAM" id="SignalP"/>
    </source>
</evidence>
<reference evidence="7 8" key="1">
    <citation type="submission" date="2024-01" db="EMBL/GenBank/DDBJ databases">
        <title>A draft genome for the cacao thread blight pathogen Marasmiellus scandens.</title>
        <authorList>
            <person name="Baruah I.K."/>
            <person name="Leung J."/>
            <person name="Bukari Y."/>
            <person name="Amoako-Attah I."/>
            <person name="Meinhardt L.W."/>
            <person name="Bailey B.A."/>
            <person name="Cohen S.P."/>
        </authorList>
    </citation>
    <scope>NUCLEOTIDE SEQUENCE [LARGE SCALE GENOMIC DNA]</scope>
    <source>
        <strain evidence="7 8">GH-19</strain>
    </source>
</reference>
<dbReference type="EMBL" id="JBANRG010000037">
    <property type="protein sequence ID" value="KAK7448842.1"/>
    <property type="molecule type" value="Genomic_DNA"/>
</dbReference>
<dbReference type="InterPro" id="IPR048266">
    <property type="entry name" value="Rax2-like_second"/>
</dbReference>
<sequence>MRSIPPLPLLFLANVARASLPLVDFDRMGTVGLAGAFAGLDLFQNDSFTFDPETSTLLSRSSSGSLKTLASTNQGGSITAGCGLDDTFYFAGSFSSIGSVSSSNVASYSSSSGSFSALGSNGPNGEVDSIFCDTNNNKVWVGGKFSSPGSSVAIWDPEASSWSQPPFAGVSGAQSRVLSITSNSSASSLFFAGSFVTSFGGTVINGTNNPNVPFSAGATPFSSSLVPVPLDGAEIEGQPSTSDSQFSDIHKILCPAGDDGPGNTWFGGDGSTAVVTVRKFSFLSASGVRLGNTFLSNHGTTGFKVTTIPDNNVQRLKYFDPTTNQNATCTDPCPLLTDPTIPYQDFLFDSPLEITGVQITISEFTGNAPGLHLLQLLSSGAFASSVKSVNEQSCFAPNPSNITLTGNWEQTTANTNISGTTQSILTANVDVGTSSGNAPSIRWQPYVSAAGDYQVNMLVPGCANDCGARTSVDVEVFPGNLNPTTTTIDQNVAQDQSIPIYSGPVVPSSPDFVMTVSMTLAANPTGDGQNGQYQLIADRIELVLLSANISSDANGNGSSGTGSASVSGKASFGFLEWPLNADGGVDATRGLSNSSETGLDTVGIDIFSGLGGSSGISSSSAIIAAVAHHSSGAIFLGGNFTLSSGDASSSSNIVAFKNGALSSLSNNGLGGGVTSLVIDGDNLFVGGSFQDTTSASTNGQLRNIGLYNVGNNQWSALGGGVDGRVTSLSVSDGQVQVVGDFNRVFTSSSDSTGIDAPGFATWDINNSHWVNSGGFLVGTMSMVTNGTDDTQFLAGNVVSSRSFGASGMVMLKNSDSDVPDVTPLSLQLEGSSSSSSSNNNRRRIQIPRAASWMAHVRLSHLFSKRQSTSSGSSLPALPDPLPAPAPAVLAGAFWTNTSSSKQIAIIGGNFSFIPTGSSSQASAVGFYDQDDATLTALQGSQINGTVRTLLVDGTSLYIGGEFTIPNTNVNGLAIYDLEKQQWSNDNLQTLQAGSGSSVVVRSITKTNAQANKVYVAGSFAQAGSLPCQAICSLDTQNRQWNQLQNGIQGEVAAVAYAGSNQEFLYASGSISLNGGSSSANVVQFAFGNSSWSAVGDGSDIPGPVTALEVNDLNTNSIFAAGRTTDGNTFLTFFNGANWTQLASSSGDTVVSQLTMVPLQNTHDGNNVIQSDRMLMVSGALDDSQFGNASATLFDGQTFMPYIVSSSFSGSSGSVSSLFRSIEFFSFVQRHFLATGVVILISIAIAAGVVFLLALIGILWTLFSRRDRKDKLAQMDGQEDDDDSIRHRPSSLLEHVNAATRSTIIGGGLGAAAGAGALGAAAYGDREEKMGGDEHGHQVHDDPYGPDASNYLRAETPSDAFAGGMGTEEVSRPAHARYSFDGTGEGELALSAGAEVEILDDRDHAWWYARDIRTGREGVVPAAYLY</sequence>
<organism evidence="7 8">
    <name type="scientific">Marasmiellus scandens</name>
    <dbReference type="NCBI Taxonomy" id="2682957"/>
    <lineage>
        <taxon>Eukaryota</taxon>
        <taxon>Fungi</taxon>
        <taxon>Dikarya</taxon>
        <taxon>Basidiomycota</taxon>
        <taxon>Agaricomycotina</taxon>
        <taxon>Agaricomycetes</taxon>
        <taxon>Agaricomycetidae</taxon>
        <taxon>Agaricales</taxon>
        <taxon>Marasmiineae</taxon>
        <taxon>Omphalotaceae</taxon>
        <taxon>Marasmiellus</taxon>
    </lineage>
</organism>
<dbReference type="Gene3D" id="2.120.10.80">
    <property type="entry name" value="Kelch-type beta propeller"/>
    <property type="match status" value="2"/>
</dbReference>
<dbReference type="SUPFAM" id="SSF50965">
    <property type="entry name" value="Galactose oxidase, central domain"/>
    <property type="match status" value="2"/>
</dbReference>
<dbReference type="Pfam" id="PF20842">
    <property type="entry name" value="Rax2_2"/>
    <property type="match status" value="1"/>
</dbReference>
<keyword evidence="4" id="KW-1133">Transmembrane helix</keyword>
<dbReference type="Pfam" id="PF20843">
    <property type="entry name" value="Rax2_3"/>
    <property type="match status" value="1"/>
</dbReference>